<dbReference type="PANTHER" id="PTHR37844">
    <property type="entry name" value="SER/THR PROTEIN PHOSPHATASE SUPERFAMILY (AFU_ORTHOLOGUE AFUA_1G14840)"/>
    <property type="match status" value="1"/>
</dbReference>
<dbReference type="OrthoDB" id="550558at2759"/>
<dbReference type="Gene3D" id="3.60.21.10">
    <property type="match status" value="1"/>
</dbReference>
<evidence type="ECO:0000259" key="1">
    <source>
        <dbReference type="Pfam" id="PF00149"/>
    </source>
</evidence>
<keyword evidence="3" id="KW-1185">Reference proteome</keyword>
<comment type="caution">
    <text evidence="2">The sequence shown here is derived from an EMBL/GenBank/DDBJ whole genome shotgun (WGS) entry which is preliminary data.</text>
</comment>
<evidence type="ECO:0000313" key="2">
    <source>
        <dbReference type="EMBL" id="KAG5187446.1"/>
    </source>
</evidence>
<name>A0A835Z572_9STRA</name>
<feature type="domain" description="Calcineurin-like phosphoesterase" evidence="1">
    <location>
        <begin position="7"/>
        <end position="213"/>
    </location>
</feature>
<dbReference type="InterPro" id="IPR004843">
    <property type="entry name" value="Calcineurin-like_PHP"/>
</dbReference>
<dbReference type="AlphaFoldDB" id="A0A835Z572"/>
<evidence type="ECO:0000313" key="3">
    <source>
        <dbReference type="Proteomes" id="UP000664859"/>
    </source>
</evidence>
<dbReference type="GO" id="GO:0016787">
    <property type="term" value="F:hydrolase activity"/>
    <property type="evidence" value="ECO:0007669"/>
    <property type="project" value="InterPro"/>
</dbReference>
<accession>A0A835Z572</accession>
<dbReference type="Pfam" id="PF00149">
    <property type="entry name" value="Metallophos"/>
    <property type="match status" value="1"/>
</dbReference>
<reference evidence="2" key="1">
    <citation type="submission" date="2021-02" db="EMBL/GenBank/DDBJ databases">
        <title>First Annotated Genome of the Yellow-green Alga Tribonema minus.</title>
        <authorList>
            <person name="Mahan K.M."/>
        </authorList>
    </citation>
    <scope>NUCLEOTIDE SEQUENCE</scope>
    <source>
        <strain evidence="2">UTEX B ZZ1240</strain>
    </source>
</reference>
<dbReference type="PANTHER" id="PTHR37844:SF2">
    <property type="entry name" value="SER_THR PROTEIN PHOSPHATASE SUPERFAMILY (AFU_ORTHOLOGUE AFUA_1G14840)"/>
    <property type="match status" value="1"/>
</dbReference>
<dbReference type="SUPFAM" id="SSF56300">
    <property type="entry name" value="Metallo-dependent phosphatases"/>
    <property type="match status" value="1"/>
</dbReference>
<dbReference type="Proteomes" id="UP000664859">
    <property type="component" value="Unassembled WGS sequence"/>
</dbReference>
<sequence length="248" mass="27972">MQLQLASDLHLEQGCTSNYCSIIKPAADILIMAGDVAYATHAQIPPFMRKMSEAFEKVLLVPGNHERYSHDLSMSMTEMDMHLHGVLQEFSNVSLLNNKVEEWKGVKFVGSTLWSHIPQQDRYEVSTCINDYRYILDGTGRAITPSYTSGLHRDAVAFLEKHCDTNSVVITHHCPQTTRTSHPRYAGSPTNCAFSTDVSLAQMPQLWVSGHTHFNHDFVKAGTRFISNQYRNENWCMPYSASKTVTIA</sequence>
<dbReference type="InterPro" id="IPR029052">
    <property type="entry name" value="Metallo-depent_PP-like"/>
</dbReference>
<protein>
    <submittedName>
        <fullName evidence="2">Metallo-dependent phosphatase-like protein</fullName>
    </submittedName>
</protein>
<organism evidence="2 3">
    <name type="scientific">Tribonema minus</name>
    <dbReference type="NCBI Taxonomy" id="303371"/>
    <lineage>
        <taxon>Eukaryota</taxon>
        <taxon>Sar</taxon>
        <taxon>Stramenopiles</taxon>
        <taxon>Ochrophyta</taxon>
        <taxon>PX clade</taxon>
        <taxon>Xanthophyceae</taxon>
        <taxon>Tribonematales</taxon>
        <taxon>Tribonemataceae</taxon>
        <taxon>Tribonema</taxon>
    </lineage>
</organism>
<dbReference type="EMBL" id="JAFCMP010000090">
    <property type="protein sequence ID" value="KAG5187446.1"/>
    <property type="molecule type" value="Genomic_DNA"/>
</dbReference>
<proteinExistence type="predicted"/>
<gene>
    <name evidence="2" type="ORF">JKP88DRAFT_161970</name>
</gene>